<sequence>MAAIEKRKKEKVTEMKVKITWKEIKRQKALLIWSAFIVLYGVIFCYLPLGGWLMAFQDYRPKDGLLHSQFVGLAKFQQLFSDATFLRVIRNTLAMGVINLVATFFMAILFAILLNDVKSQGGKKVVQTISYLPHFLSWIIVTGILHDALSGTGIVNEFLLKFGILDQPLNFFAHPKFFWPIVAFANVWKETGWNAIIYLSAITSIDPSLYEAANIDGAGRWQRIRYITLPGIRPTIMILLLMNVGNVLNAGFEIQYLLGNGLVQSVAQTIDIYVLKWGISQNDFAIGTAAGIFKSFVSIVLVVIANEIAKRTGDERLF</sequence>
<feature type="transmembrane region" description="Helical" evidence="7">
    <location>
        <begin position="284"/>
        <end position="306"/>
    </location>
</feature>
<dbReference type="InterPro" id="IPR035906">
    <property type="entry name" value="MetI-like_sf"/>
</dbReference>
<dbReference type="Gene3D" id="1.10.3720.10">
    <property type="entry name" value="MetI-like"/>
    <property type="match status" value="1"/>
</dbReference>
<evidence type="ECO:0000313" key="9">
    <source>
        <dbReference type="EMBL" id="MEQ2434285.1"/>
    </source>
</evidence>
<dbReference type="InterPro" id="IPR000515">
    <property type="entry name" value="MetI-like"/>
</dbReference>
<dbReference type="RefSeq" id="WP_115625149.1">
    <property type="nucleotide sequence ID" value="NZ_JBBMFP010000039.1"/>
</dbReference>
<evidence type="ECO:0000256" key="2">
    <source>
        <dbReference type="ARBA" id="ARBA00022448"/>
    </source>
</evidence>
<protein>
    <submittedName>
        <fullName evidence="9">ABC transporter permease subunit</fullName>
    </submittedName>
</protein>
<keyword evidence="2 7" id="KW-0813">Transport</keyword>
<proteinExistence type="inferred from homology"/>
<keyword evidence="3" id="KW-1003">Cell membrane</keyword>
<feature type="transmembrane region" description="Helical" evidence="7">
    <location>
        <begin position="232"/>
        <end position="252"/>
    </location>
</feature>
<comment type="caution">
    <text evidence="9">The sequence shown here is derived from an EMBL/GenBank/DDBJ whole genome shotgun (WGS) entry which is preliminary data.</text>
</comment>
<feature type="transmembrane region" description="Helical" evidence="7">
    <location>
        <begin position="93"/>
        <end position="114"/>
    </location>
</feature>
<evidence type="ECO:0000256" key="5">
    <source>
        <dbReference type="ARBA" id="ARBA00022989"/>
    </source>
</evidence>
<gene>
    <name evidence="9" type="ORF">WMO65_25140</name>
</gene>
<dbReference type="PROSITE" id="PS50928">
    <property type="entry name" value="ABC_TM1"/>
    <property type="match status" value="1"/>
</dbReference>
<dbReference type="SUPFAM" id="SSF161098">
    <property type="entry name" value="MetI-like"/>
    <property type="match status" value="1"/>
</dbReference>
<organism evidence="9 10">
    <name type="scientific">Blautia caccae</name>
    <dbReference type="NCBI Taxonomy" id="3133175"/>
    <lineage>
        <taxon>Bacteria</taxon>
        <taxon>Bacillati</taxon>
        <taxon>Bacillota</taxon>
        <taxon>Clostridia</taxon>
        <taxon>Lachnospirales</taxon>
        <taxon>Lachnospiraceae</taxon>
        <taxon>Blautia</taxon>
    </lineage>
</organism>
<feature type="transmembrane region" description="Helical" evidence="7">
    <location>
        <begin position="30"/>
        <end position="55"/>
    </location>
</feature>
<evidence type="ECO:0000256" key="6">
    <source>
        <dbReference type="ARBA" id="ARBA00023136"/>
    </source>
</evidence>
<dbReference type="InterPro" id="IPR050809">
    <property type="entry name" value="UgpAE/MalFG_permease"/>
</dbReference>
<evidence type="ECO:0000256" key="1">
    <source>
        <dbReference type="ARBA" id="ARBA00004651"/>
    </source>
</evidence>
<evidence type="ECO:0000259" key="8">
    <source>
        <dbReference type="PROSITE" id="PS50928"/>
    </source>
</evidence>
<comment type="similarity">
    <text evidence="7">Belongs to the binding-protein-dependent transport system permease family.</text>
</comment>
<comment type="subcellular location">
    <subcellularLocation>
        <location evidence="1 7">Cell membrane</location>
        <topology evidence="1 7">Multi-pass membrane protein</topology>
    </subcellularLocation>
</comment>
<evidence type="ECO:0000256" key="3">
    <source>
        <dbReference type="ARBA" id="ARBA00022475"/>
    </source>
</evidence>
<dbReference type="EMBL" id="JBBMFP010000039">
    <property type="protein sequence ID" value="MEQ2434285.1"/>
    <property type="molecule type" value="Genomic_DNA"/>
</dbReference>
<evidence type="ECO:0000256" key="7">
    <source>
        <dbReference type="RuleBase" id="RU363032"/>
    </source>
</evidence>
<dbReference type="PANTHER" id="PTHR43227:SF11">
    <property type="entry name" value="BLL4140 PROTEIN"/>
    <property type="match status" value="1"/>
</dbReference>
<reference evidence="9 10" key="1">
    <citation type="submission" date="2024-03" db="EMBL/GenBank/DDBJ databases">
        <title>Human intestinal bacterial collection.</title>
        <authorList>
            <person name="Pauvert C."/>
            <person name="Hitch T.C.A."/>
            <person name="Clavel T."/>
        </authorList>
    </citation>
    <scope>NUCLEOTIDE SEQUENCE [LARGE SCALE GENOMIC DNA]</scope>
    <source>
        <strain evidence="9 10">CLA-SR-H028</strain>
    </source>
</reference>
<feature type="domain" description="ABC transmembrane type-1" evidence="8">
    <location>
        <begin position="89"/>
        <end position="305"/>
    </location>
</feature>
<keyword evidence="10" id="KW-1185">Reference proteome</keyword>
<keyword evidence="5 7" id="KW-1133">Transmembrane helix</keyword>
<dbReference type="CDD" id="cd06261">
    <property type="entry name" value="TM_PBP2"/>
    <property type="match status" value="1"/>
</dbReference>
<name>A0ABV1DV98_9FIRM</name>
<dbReference type="Pfam" id="PF00528">
    <property type="entry name" value="BPD_transp_1"/>
    <property type="match status" value="1"/>
</dbReference>
<evidence type="ECO:0000313" key="10">
    <source>
        <dbReference type="Proteomes" id="UP001457898"/>
    </source>
</evidence>
<dbReference type="Proteomes" id="UP001457898">
    <property type="component" value="Unassembled WGS sequence"/>
</dbReference>
<accession>A0ABV1DV98</accession>
<keyword evidence="4 7" id="KW-0812">Transmembrane</keyword>
<keyword evidence="6 7" id="KW-0472">Membrane</keyword>
<dbReference type="PANTHER" id="PTHR43227">
    <property type="entry name" value="BLL4140 PROTEIN"/>
    <property type="match status" value="1"/>
</dbReference>
<evidence type="ECO:0000256" key="4">
    <source>
        <dbReference type="ARBA" id="ARBA00022692"/>
    </source>
</evidence>